<dbReference type="AlphaFoldDB" id="A0A512PHI7"/>
<dbReference type="InterPro" id="IPR041657">
    <property type="entry name" value="HTH_17"/>
</dbReference>
<evidence type="ECO:0000256" key="1">
    <source>
        <dbReference type="SAM" id="MobiDB-lite"/>
    </source>
</evidence>
<accession>A0A512PHI7</accession>
<comment type="caution">
    <text evidence="3">The sequence shown here is derived from an EMBL/GenBank/DDBJ whole genome shotgun (WGS) entry which is preliminary data.</text>
</comment>
<feature type="region of interest" description="Disordered" evidence="1">
    <location>
        <begin position="84"/>
        <end position="109"/>
    </location>
</feature>
<dbReference type="NCBIfam" id="TIGR01764">
    <property type="entry name" value="excise"/>
    <property type="match status" value="1"/>
</dbReference>
<evidence type="ECO:0000313" key="4">
    <source>
        <dbReference type="Proteomes" id="UP000321798"/>
    </source>
</evidence>
<keyword evidence="4" id="KW-1185">Reference proteome</keyword>
<feature type="compositionally biased region" description="Polar residues" evidence="1">
    <location>
        <begin position="98"/>
        <end position="109"/>
    </location>
</feature>
<reference evidence="3 4" key="1">
    <citation type="submission" date="2019-07" db="EMBL/GenBank/DDBJ databases">
        <title>Whole genome shotgun sequence of Cellulomonas soli NBRC 109434.</title>
        <authorList>
            <person name="Hosoyama A."/>
            <person name="Uohara A."/>
            <person name="Ohji S."/>
            <person name="Ichikawa N."/>
        </authorList>
    </citation>
    <scope>NUCLEOTIDE SEQUENCE [LARGE SCALE GENOMIC DNA]</scope>
    <source>
        <strain evidence="3 4">NBRC 109434</strain>
    </source>
</reference>
<protein>
    <recommendedName>
        <fullName evidence="2">Helix-turn-helix domain-containing protein</fullName>
    </recommendedName>
</protein>
<gene>
    <name evidence="3" type="ORF">CSO01_33930</name>
</gene>
<proteinExistence type="predicted"/>
<dbReference type="Proteomes" id="UP000321798">
    <property type="component" value="Unassembled WGS sequence"/>
</dbReference>
<sequence length="109" mass="11200">MGAGAHRGGVQGAPVLLHAATSLPEVPVPGVPGLVVRSALMDSAGLAAVLGIPRSTVERMAAAGQVPHLRVGKHIRFTPGHLGEIITDAERRPRAGVHSQSRGSARTRL</sequence>
<dbReference type="Pfam" id="PF12728">
    <property type="entry name" value="HTH_17"/>
    <property type="match status" value="1"/>
</dbReference>
<dbReference type="EMBL" id="BKAL01000015">
    <property type="protein sequence ID" value="GEP70678.1"/>
    <property type="molecule type" value="Genomic_DNA"/>
</dbReference>
<dbReference type="InterPro" id="IPR010093">
    <property type="entry name" value="SinI_DNA-bd"/>
</dbReference>
<evidence type="ECO:0000313" key="3">
    <source>
        <dbReference type="EMBL" id="GEP70678.1"/>
    </source>
</evidence>
<evidence type="ECO:0000259" key="2">
    <source>
        <dbReference type="Pfam" id="PF12728"/>
    </source>
</evidence>
<name>A0A512PHI7_9CELL</name>
<feature type="domain" description="Helix-turn-helix" evidence="2">
    <location>
        <begin position="46"/>
        <end position="79"/>
    </location>
</feature>
<organism evidence="3 4">
    <name type="scientific">Cellulomonas soli</name>
    <dbReference type="NCBI Taxonomy" id="931535"/>
    <lineage>
        <taxon>Bacteria</taxon>
        <taxon>Bacillati</taxon>
        <taxon>Actinomycetota</taxon>
        <taxon>Actinomycetes</taxon>
        <taxon>Micrococcales</taxon>
        <taxon>Cellulomonadaceae</taxon>
        <taxon>Cellulomonas</taxon>
    </lineage>
</organism>
<dbReference type="GO" id="GO:0003677">
    <property type="term" value="F:DNA binding"/>
    <property type="evidence" value="ECO:0007669"/>
    <property type="project" value="InterPro"/>
</dbReference>